<dbReference type="EMBL" id="JAAGNZ010000001">
    <property type="protein sequence ID" value="NEU68337.1"/>
    <property type="molecule type" value="Genomic_DNA"/>
</dbReference>
<dbReference type="RefSeq" id="WP_164040086.1">
    <property type="nucleotide sequence ID" value="NZ_JAAGNZ010000001.1"/>
</dbReference>
<dbReference type="AlphaFoldDB" id="A0A6M0IKD5"/>
<proteinExistence type="predicted"/>
<comment type="caution">
    <text evidence="1">The sequence shown here is derived from an EMBL/GenBank/DDBJ whole genome shotgun (WGS) entry which is preliminary data.</text>
</comment>
<name>A0A6M0IKD5_9BACT</name>
<dbReference type="Proteomes" id="UP000477386">
    <property type="component" value="Unassembled WGS sequence"/>
</dbReference>
<evidence type="ECO:0000313" key="2">
    <source>
        <dbReference type="Proteomes" id="UP000477386"/>
    </source>
</evidence>
<sequence>MTADELKALEYGTVIYLPDGVEVKAWSFAGQVPGRNFYTLLHPPDQDGVISNRRPYYTDGVQLLEAKLTEVEAWQQVETLLQEHVEWVRKKIKSYEHLLGQ</sequence>
<gene>
    <name evidence="1" type="ORF">GK091_15705</name>
</gene>
<protein>
    <submittedName>
        <fullName evidence="1">Uncharacterized protein</fullName>
    </submittedName>
</protein>
<reference evidence="1 2" key="1">
    <citation type="submission" date="2020-02" db="EMBL/GenBank/DDBJ databases">
        <title>Draft genome sequence of two Spirosoma agri KCTC 52727 and Spirosoma terrae KCTC 52035.</title>
        <authorList>
            <person name="Rojas J."/>
            <person name="Ambika Manirajan B."/>
            <person name="Ratering S."/>
            <person name="Suarez C."/>
            <person name="Schnell S."/>
        </authorList>
    </citation>
    <scope>NUCLEOTIDE SEQUENCE [LARGE SCALE GENOMIC DNA]</scope>
    <source>
        <strain evidence="1 2">KCTC 52727</strain>
    </source>
</reference>
<accession>A0A6M0IKD5</accession>
<keyword evidence="2" id="KW-1185">Reference proteome</keyword>
<evidence type="ECO:0000313" key="1">
    <source>
        <dbReference type="EMBL" id="NEU68337.1"/>
    </source>
</evidence>
<organism evidence="1 2">
    <name type="scientific">Spirosoma agri</name>
    <dbReference type="NCBI Taxonomy" id="1987381"/>
    <lineage>
        <taxon>Bacteria</taxon>
        <taxon>Pseudomonadati</taxon>
        <taxon>Bacteroidota</taxon>
        <taxon>Cytophagia</taxon>
        <taxon>Cytophagales</taxon>
        <taxon>Cytophagaceae</taxon>
        <taxon>Spirosoma</taxon>
    </lineage>
</organism>